<dbReference type="PANTHER" id="PTHR43877">
    <property type="entry name" value="AMINOALKYLPHOSPHONATE N-ACETYLTRANSFERASE-RELATED-RELATED"/>
    <property type="match status" value="1"/>
</dbReference>
<dbReference type="PROSITE" id="PS51186">
    <property type="entry name" value="GNAT"/>
    <property type="match status" value="1"/>
</dbReference>
<evidence type="ECO:0000259" key="3">
    <source>
        <dbReference type="PROSITE" id="PS51186"/>
    </source>
</evidence>
<dbReference type="EMBL" id="JAGINP010000006">
    <property type="protein sequence ID" value="MBP2292352.1"/>
    <property type="molecule type" value="Genomic_DNA"/>
</dbReference>
<dbReference type="RefSeq" id="WP_209766220.1">
    <property type="nucleotide sequence ID" value="NZ_JAGINP010000006.1"/>
</dbReference>
<dbReference type="Pfam" id="PF00583">
    <property type="entry name" value="Acetyltransf_1"/>
    <property type="match status" value="1"/>
</dbReference>
<evidence type="ECO:0000256" key="2">
    <source>
        <dbReference type="ARBA" id="ARBA00023315"/>
    </source>
</evidence>
<protein>
    <submittedName>
        <fullName evidence="4">GNAT superfamily N-acetyltransferase</fullName>
    </submittedName>
</protein>
<feature type="domain" description="N-acetyltransferase" evidence="3">
    <location>
        <begin position="8"/>
        <end position="158"/>
    </location>
</feature>
<keyword evidence="5" id="KW-1185">Reference proteome</keyword>
<dbReference type="InterPro" id="IPR000182">
    <property type="entry name" value="GNAT_dom"/>
</dbReference>
<name>A0ABS4SIF2_9PROT</name>
<accession>A0ABS4SIF2</accession>
<evidence type="ECO:0000256" key="1">
    <source>
        <dbReference type="ARBA" id="ARBA00022679"/>
    </source>
</evidence>
<organism evidence="4 5">
    <name type="scientific">Azospirillum rugosum</name>
    <dbReference type="NCBI Taxonomy" id="416170"/>
    <lineage>
        <taxon>Bacteria</taxon>
        <taxon>Pseudomonadati</taxon>
        <taxon>Pseudomonadota</taxon>
        <taxon>Alphaproteobacteria</taxon>
        <taxon>Rhodospirillales</taxon>
        <taxon>Azospirillaceae</taxon>
        <taxon>Azospirillum</taxon>
    </lineage>
</organism>
<evidence type="ECO:0000313" key="4">
    <source>
        <dbReference type="EMBL" id="MBP2292352.1"/>
    </source>
</evidence>
<gene>
    <name evidence="4" type="ORF">J2851_002122</name>
</gene>
<dbReference type="CDD" id="cd04301">
    <property type="entry name" value="NAT_SF"/>
    <property type="match status" value="1"/>
</dbReference>
<dbReference type="SUPFAM" id="SSF55729">
    <property type="entry name" value="Acyl-CoA N-acyltransferases (Nat)"/>
    <property type="match status" value="1"/>
</dbReference>
<reference evidence="4 5" key="1">
    <citation type="submission" date="2021-03" db="EMBL/GenBank/DDBJ databases">
        <title>Genomic Encyclopedia of Type Strains, Phase III (KMG-III): the genomes of soil and plant-associated and newly described type strains.</title>
        <authorList>
            <person name="Whitman W."/>
        </authorList>
    </citation>
    <scope>NUCLEOTIDE SEQUENCE [LARGE SCALE GENOMIC DNA]</scope>
    <source>
        <strain evidence="4 5">IMMIB AFH-6</strain>
    </source>
</reference>
<dbReference type="Proteomes" id="UP000781958">
    <property type="component" value="Unassembled WGS sequence"/>
</dbReference>
<comment type="caution">
    <text evidence="4">The sequence shown here is derived from an EMBL/GenBank/DDBJ whole genome shotgun (WGS) entry which is preliminary data.</text>
</comment>
<dbReference type="Gene3D" id="3.40.630.30">
    <property type="match status" value="1"/>
</dbReference>
<sequence>MADSILGLTFRTAERRDVPDLVRLIADDALSTGGDSDPLDPLYGEAFDRMAAQPGNRMVLAELDGRPVGCFQLTVVHGLGRRGAARATIESVKVVSERRGQGIGGAMIRHAVDLARAEGCALVQLTTQTRRTDAQRFYKRLGFQDSHVGMKLDLTREG</sequence>
<proteinExistence type="predicted"/>
<dbReference type="InterPro" id="IPR050832">
    <property type="entry name" value="Bact_Acetyltransf"/>
</dbReference>
<dbReference type="PANTHER" id="PTHR43877:SF2">
    <property type="entry name" value="AMINOALKYLPHOSPHONATE N-ACETYLTRANSFERASE-RELATED"/>
    <property type="match status" value="1"/>
</dbReference>
<keyword evidence="1" id="KW-0808">Transferase</keyword>
<dbReference type="InterPro" id="IPR016181">
    <property type="entry name" value="Acyl_CoA_acyltransferase"/>
</dbReference>
<evidence type="ECO:0000313" key="5">
    <source>
        <dbReference type="Proteomes" id="UP000781958"/>
    </source>
</evidence>
<keyword evidence="2" id="KW-0012">Acyltransferase</keyword>